<dbReference type="Proteomes" id="UP000321805">
    <property type="component" value="Chromosome"/>
</dbReference>
<evidence type="ECO:0000313" key="2">
    <source>
        <dbReference type="EMBL" id="QEC49042.1"/>
    </source>
</evidence>
<dbReference type="AlphaFoldDB" id="A0A5B8U8T4"/>
<reference evidence="2 3" key="1">
    <citation type="journal article" date="2018" name="J. Microbiol.">
        <title>Baekduia soli gen. nov., sp. nov., a novel bacterium isolated from the soil of Baekdu Mountain and proposal of a novel family name, Baekduiaceae fam. nov.</title>
        <authorList>
            <person name="An D.S."/>
            <person name="Siddiqi M.Z."/>
            <person name="Kim K.H."/>
            <person name="Yu H.S."/>
            <person name="Im W.T."/>
        </authorList>
    </citation>
    <scope>NUCLEOTIDE SEQUENCE [LARGE SCALE GENOMIC DNA]</scope>
    <source>
        <strain evidence="2 3">BR7-21</strain>
    </source>
</reference>
<proteinExistence type="predicted"/>
<dbReference type="RefSeq" id="WP_146921253.1">
    <property type="nucleotide sequence ID" value="NZ_CP042430.1"/>
</dbReference>
<dbReference type="KEGG" id="bsol:FSW04_16660"/>
<accession>A0A5B8U8T4</accession>
<evidence type="ECO:0000256" key="1">
    <source>
        <dbReference type="SAM" id="MobiDB-lite"/>
    </source>
</evidence>
<organism evidence="2 3">
    <name type="scientific">Baekduia soli</name>
    <dbReference type="NCBI Taxonomy" id="496014"/>
    <lineage>
        <taxon>Bacteria</taxon>
        <taxon>Bacillati</taxon>
        <taxon>Actinomycetota</taxon>
        <taxon>Thermoleophilia</taxon>
        <taxon>Solirubrobacterales</taxon>
        <taxon>Baekduiaceae</taxon>
        <taxon>Baekduia</taxon>
    </lineage>
</organism>
<protein>
    <submittedName>
        <fullName evidence="2">Uncharacterized protein</fullName>
    </submittedName>
</protein>
<dbReference type="EMBL" id="CP042430">
    <property type="protein sequence ID" value="QEC49042.1"/>
    <property type="molecule type" value="Genomic_DNA"/>
</dbReference>
<sequence length="161" mass="18665">MSEHRDDEPLLPSPAERHIARSRIDERPAGPLSEQQLHTQRSVESYLRGAVMPRYMTRLRDIHKATGRHREALAEAYDELVAELGGDPDAFALAWTERVRAWSFDAVNELIRQHNEWYPIERQLPLDLRTRDYVLIAGRSYRRDELDAAWALAQFPARPPG</sequence>
<name>A0A5B8U8T4_9ACTN</name>
<dbReference type="OrthoDB" id="5243693at2"/>
<feature type="region of interest" description="Disordered" evidence="1">
    <location>
        <begin position="1"/>
        <end position="41"/>
    </location>
</feature>
<evidence type="ECO:0000313" key="3">
    <source>
        <dbReference type="Proteomes" id="UP000321805"/>
    </source>
</evidence>
<keyword evidence="3" id="KW-1185">Reference proteome</keyword>
<gene>
    <name evidence="2" type="ORF">FSW04_16660</name>
</gene>
<feature type="compositionally biased region" description="Basic and acidic residues" evidence="1">
    <location>
        <begin position="15"/>
        <end position="28"/>
    </location>
</feature>